<dbReference type="PANTHER" id="PTHR34107:SF2">
    <property type="entry name" value="SLL0888 PROTEIN"/>
    <property type="match status" value="1"/>
</dbReference>
<dbReference type="KEGG" id="mpro:BJP34_33460"/>
<organism evidence="2 3">
    <name type="scientific">Moorena producens PAL-8-15-08-1</name>
    <dbReference type="NCBI Taxonomy" id="1458985"/>
    <lineage>
        <taxon>Bacteria</taxon>
        <taxon>Bacillati</taxon>
        <taxon>Cyanobacteriota</taxon>
        <taxon>Cyanophyceae</taxon>
        <taxon>Coleofasciculales</taxon>
        <taxon>Coleofasciculaceae</taxon>
        <taxon>Moorena</taxon>
    </lineage>
</organism>
<dbReference type="OrthoDB" id="428427at2"/>
<dbReference type="CDD" id="cd06260">
    <property type="entry name" value="DUF820-like"/>
    <property type="match status" value="1"/>
</dbReference>
<dbReference type="Pfam" id="PF05685">
    <property type="entry name" value="Uma2"/>
    <property type="match status" value="1"/>
</dbReference>
<gene>
    <name evidence="2" type="ORF">BJP34_33460</name>
</gene>
<protein>
    <recommendedName>
        <fullName evidence="1">Putative restriction endonuclease domain-containing protein</fullName>
    </recommendedName>
</protein>
<sequence length="191" mass="21812">MTTITTEGLYTFEEYLNYDDGTDNRYELVDGRLEIINPPTFRHLLIAKFIEQALEAEINRLGLPWLCFKEAGIRTGWRKSRLSDVYVVTKDQVMALLDQSAVCDTPPLLAVEVVSPDSVKRDYRYKRSEYAALGIIEYWIVDPPKKKVSLLVLEEGLYQETVFTGNQQLVSPTFPELMLTVEQVLTAGNLN</sequence>
<dbReference type="STRING" id="1458985.BJP34_33460"/>
<dbReference type="Gene3D" id="3.90.1570.10">
    <property type="entry name" value="tt1808, chain A"/>
    <property type="match status" value="1"/>
</dbReference>
<dbReference type="InterPro" id="IPR008538">
    <property type="entry name" value="Uma2"/>
</dbReference>
<dbReference type="Proteomes" id="UP000177870">
    <property type="component" value="Chromosome"/>
</dbReference>
<name>A0A1D8U1X1_9CYAN</name>
<feature type="domain" description="Putative restriction endonuclease" evidence="1">
    <location>
        <begin position="12"/>
        <end position="182"/>
    </location>
</feature>
<dbReference type="SUPFAM" id="SSF52980">
    <property type="entry name" value="Restriction endonuclease-like"/>
    <property type="match status" value="1"/>
</dbReference>
<proteinExistence type="predicted"/>
<evidence type="ECO:0000259" key="1">
    <source>
        <dbReference type="Pfam" id="PF05685"/>
    </source>
</evidence>
<dbReference type="EMBL" id="CP017599">
    <property type="protein sequence ID" value="AOX03686.1"/>
    <property type="molecule type" value="Genomic_DNA"/>
</dbReference>
<evidence type="ECO:0000313" key="3">
    <source>
        <dbReference type="Proteomes" id="UP000177870"/>
    </source>
</evidence>
<dbReference type="InterPro" id="IPR011335">
    <property type="entry name" value="Restrct_endonuc-II-like"/>
</dbReference>
<evidence type="ECO:0000313" key="2">
    <source>
        <dbReference type="EMBL" id="AOX03686.1"/>
    </source>
</evidence>
<reference evidence="3" key="1">
    <citation type="submission" date="2016-10" db="EMBL/GenBank/DDBJ databases">
        <title>Comparative genomics uncovers the prolific and rare metabolic potential of the cyanobacterial genus Moorea.</title>
        <authorList>
            <person name="Leao T."/>
            <person name="Castelao G."/>
            <person name="Korobeynikov A."/>
            <person name="Monroe E.A."/>
            <person name="Podell S."/>
            <person name="Glukhov E."/>
            <person name="Allen E."/>
            <person name="Gerwick W.H."/>
            <person name="Gerwick L."/>
        </authorList>
    </citation>
    <scope>NUCLEOTIDE SEQUENCE [LARGE SCALE GENOMIC DNA]</scope>
    <source>
        <strain evidence="3">PAL-8-15-08-1</strain>
    </source>
</reference>
<dbReference type="RefSeq" id="WP_070396057.1">
    <property type="nucleotide sequence ID" value="NZ_CP017599.1"/>
</dbReference>
<dbReference type="InterPro" id="IPR012296">
    <property type="entry name" value="Nuclease_put_TT1808"/>
</dbReference>
<dbReference type="PANTHER" id="PTHR34107">
    <property type="entry name" value="SLL0198 PROTEIN-RELATED"/>
    <property type="match status" value="1"/>
</dbReference>
<dbReference type="AlphaFoldDB" id="A0A1D8U1X1"/>
<accession>A0A1D8U1X1</accession>